<accession>A0AAP0GD42</accession>
<feature type="region of interest" description="Disordered" evidence="5">
    <location>
        <begin position="168"/>
        <end position="188"/>
    </location>
</feature>
<dbReference type="InterPro" id="IPR019787">
    <property type="entry name" value="Znf_PHD-finger"/>
</dbReference>
<dbReference type="PANTHER" id="PTHR47177:SF4">
    <property type="entry name" value="OS06G0283200 PROTEIN"/>
    <property type="match status" value="1"/>
</dbReference>
<evidence type="ECO:0000313" key="7">
    <source>
        <dbReference type="EMBL" id="KAK8952104.1"/>
    </source>
</evidence>
<evidence type="ECO:0000256" key="4">
    <source>
        <dbReference type="PROSITE-ProRule" id="PRU00146"/>
    </source>
</evidence>
<comment type="caution">
    <text evidence="7">The sequence shown here is derived from an EMBL/GenBank/DDBJ whole genome shotgun (WGS) entry which is preliminary data.</text>
</comment>
<keyword evidence="1" id="KW-0479">Metal-binding</keyword>
<evidence type="ECO:0000256" key="2">
    <source>
        <dbReference type="ARBA" id="ARBA00022771"/>
    </source>
</evidence>
<feature type="compositionally biased region" description="Low complexity" evidence="5">
    <location>
        <begin position="306"/>
        <end position="320"/>
    </location>
</feature>
<organism evidence="7 8">
    <name type="scientific">Platanthera zijinensis</name>
    <dbReference type="NCBI Taxonomy" id="2320716"/>
    <lineage>
        <taxon>Eukaryota</taxon>
        <taxon>Viridiplantae</taxon>
        <taxon>Streptophyta</taxon>
        <taxon>Embryophyta</taxon>
        <taxon>Tracheophyta</taxon>
        <taxon>Spermatophyta</taxon>
        <taxon>Magnoliopsida</taxon>
        <taxon>Liliopsida</taxon>
        <taxon>Asparagales</taxon>
        <taxon>Orchidaceae</taxon>
        <taxon>Orchidoideae</taxon>
        <taxon>Orchideae</taxon>
        <taxon>Orchidinae</taxon>
        <taxon>Platanthera</taxon>
    </lineage>
</organism>
<dbReference type="Pfam" id="PF00628">
    <property type="entry name" value="PHD"/>
    <property type="match status" value="1"/>
</dbReference>
<dbReference type="PANTHER" id="PTHR47177">
    <property type="entry name" value="F18C1.6 PROTEIN"/>
    <property type="match status" value="1"/>
</dbReference>
<name>A0AAP0GD42_9ASPA</name>
<protein>
    <recommendedName>
        <fullName evidence="6">PHD-type domain-containing protein</fullName>
    </recommendedName>
</protein>
<dbReference type="SMART" id="SM00249">
    <property type="entry name" value="PHD"/>
    <property type="match status" value="1"/>
</dbReference>
<dbReference type="Proteomes" id="UP001418222">
    <property type="component" value="Unassembled WGS sequence"/>
</dbReference>
<dbReference type="InterPro" id="IPR001965">
    <property type="entry name" value="Znf_PHD"/>
</dbReference>
<dbReference type="InterPro" id="IPR013083">
    <property type="entry name" value="Znf_RING/FYVE/PHD"/>
</dbReference>
<dbReference type="Gene3D" id="3.30.40.10">
    <property type="entry name" value="Zinc/RING finger domain, C3HC4 (zinc finger)"/>
    <property type="match status" value="1"/>
</dbReference>
<sequence>MVGEDEKEPVGGTGSRMGHWNHGREGLTGLTGEMGKSLLELSESNGLHTCLWNAGGAAGHGWRRRGLSWRRGKSKAHWNCSLDEGLNTAKSFEVYHPSGNESSALSESYDQVSCKICHGTNDDELLLLCDLCDSASHTFCVGLDYTVPEDNWYCHDCVLVREEHAKIDGGADDSDQDRDTSVLDQQQPHTISEIVADEGSFPRTELLPHQQFDEALSISRTPQARIPEGIFLHAELSESLPSPTPGTDSHLKGVGQQTATLRHSPNMNRRIQEFRKHWNALRSGSLVFSAALDCSVETASGTGERTSVTSSDPSQQSKSTSGDREQPTGSNISRKKPSVADLQTVNRAWKMMQKAKPRKLATANPSSMASDKGVTSRNNNQFPIKSVLERHKSSGFYQIFKSSNQSKRANRLVVKESSSMNRDLMEFAGIKEVLPTWPSSKFSETTSSLTSTKDFRQDGKTGVSKYIEGSSSKRFGDLDNNAKSEIQSMVRLNLNRISQGGSLGTERFKEIARISTHSILAACGFEHSKSCARHFSGQVCRHAGPVQQHCASSLMSGSCRECFDSFIKNVSSTNASMYTYEIHVACGSADLADQDIVGASSTYALEKRIGTLVVRLWEGISTGFKDYGSEEVCLHCQQNGTKSFKIKLCVVKKNRGLSFFLYSGRSSAMCCEEEQRIEFLSLFRKKQYLIITHCIHSPPLSFDSNKMWENILLSYNGSCSEILFPCEIKAIHYFFIGYPLVEIVLYLELYASCVEYIILVSDSLSSIFPSSHVNLLGIDLSCNQLFALTAALAILPTVWLRDLNLLSFLSGTSVI</sequence>
<evidence type="ECO:0000259" key="6">
    <source>
        <dbReference type="PROSITE" id="PS50016"/>
    </source>
</evidence>
<evidence type="ECO:0000256" key="3">
    <source>
        <dbReference type="ARBA" id="ARBA00022833"/>
    </source>
</evidence>
<feature type="region of interest" description="Disordered" evidence="5">
    <location>
        <begin position="300"/>
        <end position="379"/>
    </location>
</feature>
<feature type="domain" description="PHD-type" evidence="6">
    <location>
        <begin position="111"/>
        <end position="160"/>
    </location>
</feature>
<dbReference type="GO" id="GO:0008270">
    <property type="term" value="F:zinc ion binding"/>
    <property type="evidence" value="ECO:0007669"/>
    <property type="project" value="UniProtKB-KW"/>
</dbReference>
<evidence type="ECO:0000256" key="1">
    <source>
        <dbReference type="ARBA" id="ARBA00022723"/>
    </source>
</evidence>
<evidence type="ECO:0000256" key="5">
    <source>
        <dbReference type="SAM" id="MobiDB-lite"/>
    </source>
</evidence>
<dbReference type="EMBL" id="JBBWWQ010000003">
    <property type="protein sequence ID" value="KAK8952104.1"/>
    <property type="molecule type" value="Genomic_DNA"/>
</dbReference>
<feature type="region of interest" description="Disordered" evidence="5">
    <location>
        <begin position="238"/>
        <end position="259"/>
    </location>
</feature>
<proteinExistence type="predicted"/>
<reference evidence="7 8" key="1">
    <citation type="journal article" date="2022" name="Nat. Plants">
        <title>Genomes of leafy and leafless Platanthera orchids illuminate the evolution of mycoheterotrophy.</title>
        <authorList>
            <person name="Li M.H."/>
            <person name="Liu K.W."/>
            <person name="Li Z."/>
            <person name="Lu H.C."/>
            <person name="Ye Q.L."/>
            <person name="Zhang D."/>
            <person name="Wang J.Y."/>
            <person name="Li Y.F."/>
            <person name="Zhong Z.M."/>
            <person name="Liu X."/>
            <person name="Yu X."/>
            <person name="Liu D.K."/>
            <person name="Tu X.D."/>
            <person name="Liu B."/>
            <person name="Hao Y."/>
            <person name="Liao X.Y."/>
            <person name="Jiang Y.T."/>
            <person name="Sun W.H."/>
            <person name="Chen J."/>
            <person name="Chen Y.Q."/>
            <person name="Ai Y."/>
            <person name="Zhai J.W."/>
            <person name="Wu S.S."/>
            <person name="Zhou Z."/>
            <person name="Hsiao Y.Y."/>
            <person name="Wu W.L."/>
            <person name="Chen Y.Y."/>
            <person name="Lin Y.F."/>
            <person name="Hsu J.L."/>
            <person name="Li C.Y."/>
            <person name="Wang Z.W."/>
            <person name="Zhao X."/>
            <person name="Zhong W.Y."/>
            <person name="Ma X.K."/>
            <person name="Ma L."/>
            <person name="Huang J."/>
            <person name="Chen G.Z."/>
            <person name="Huang M.Z."/>
            <person name="Huang L."/>
            <person name="Peng D.H."/>
            <person name="Luo Y.B."/>
            <person name="Zou S.Q."/>
            <person name="Chen S.P."/>
            <person name="Lan S."/>
            <person name="Tsai W.C."/>
            <person name="Van de Peer Y."/>
            <person name="Liu Z.J."/>
        </authorList>
    </citation>
    <scope>NUCLEOTIDE SEQUENCE [LARGE SCALE GENOMIC DNA]</scope>
    <source>
        <strain evidence="7">Lor287</strain>
    </source>
</reference>
<keyword evidence="8" id="KW-1185">Reference proteome</keyword>
<dbReference type="InterPro" id="IPR011011">
    <property type="entry name" value="Znf_FYVE_PHD"/>
</dbReference>
<gene>
    <name evidence="7" type="ORF">KSP39_PZI004071</name>
</gene>
<dbReference type="AlphaFoldDB" id="A0AAP0GD42"/>
<keyword evidence="2 4" id="KW-0863">Zinc-finger</keyword>
<keyword evidence="3" id="KW-0862">Zinc</keyword>
<feature type="compositionally biased region" description="Polar residues" evidence="5">
    <location>
        <begin position="363"/>
        <end position="379"/>
    </location>
</feature>
<feature type="region of interest" description="Disordered" evidence="5">
    <location>
        <begin position="1"/>
        <end position="23"/>
    </location>
</feature>
<evidence type="ECO:0000313" key="8">
    <source>
        <dbReference type="Proteomes" id="UP001418222"/>
    </source>
</evidence>
<dbReference type="SUPFAM" id="SSF57903">
    <property type="entry name" value="FYVE/PHD zinc finger"/>
    <property type="match status" value="1"/>
</dbReference>
<dbReference type="PROSITE" id="PS50016">
    <property type="entry name" value="ZF_PHD_2"/>
    <property type="match status" value="1"/>
</dbReference>